<accession>A0A5J4YQJ1</accession>
<keyword evidence="3" id="KW-1185">Reference proteome</keyword>
<sequence>MSDEGKPKIPSGLEAMLAAGPKKGAGFLKEQQTAVPESERVKTEEQAGANAAMAEIMKQAAAKGAAEEAKKAE</sequence>
<dbReference type="EMBL" id="VRMN01000006">
    <property type="protein sequence ID" value="KAA8493588.1"/>
    <property type="molecule type" value="Genomic_DNA"/>
</dbReference>
<feature type="region of interest" description="Disordered" evidence="1">
    <location>
        <begin position="29"/>
        <end position="48"/>
    </location>
</feature>
<evidence type="ECO:0000313" key="2">
    <source>
        <dbReference type="EMBL" id="KAA8493588.1"/>
    </source>
</evidence>
<comment type="caution">
    <text evidence="2">The sequence shown here is derived from an EMBL/GenBank/DDBJ whole genome shotgun (WGS) entry which is preliminary data.</text>
</comment>
<gene>
    <name evidence="2" type="ORF">FVE85_4725</name>
</gene>
<evidence type="ECO:0000256" key="1">
    <source>
        <dbReference type="SAM" id="MobiDB-lite"/>
    </source>
</evidence>
<dbReference type="Proteomes" id="UP000324585">
    <property type="component" value="Unassembled WGS sequence"/>
</dbReference>
<organism evidence="2 3">
    <name type="scientific">Porphyridium purpureum</name>
    <name type="common">Red alga</name>
    <name type="synonym">Porphyridium cruentum</name>
    <dbReference type="NCBI Taxonomy" id="35688"/>
    <lineage>
        <taxon>Eukaryota</taxon>
        <taxon>Rhodophyta</taxon>
        <taxon>Bangiophyceae</taxon>
        <taxon>Porphyridiales</taxon>
        <taxon>Porphyridiaceae</taxon>
        <taxon>Porphyridium</taxon>
    </lineage>
</organism>
<proteinExistence type="predicted"/>
<evidence type="ECO:0000313" key="3">
    <source>
        <dbReference type="Proteomes" id="UP000324585"/>
    </source>
</evidence>
<protein>
    <submittedName>
        <fullName evidence="2">Uncharacterized protein</fullName>
    </submittedName>
</protein>
<reference evidence="3" key="1">
    <citation type="journal article" date="2019" name="Nat. Commun.">
        <title>Expansion of phycobilisome linker gene families in mesophilic red algae.</title>
        <authorList>
            <person name="Lee J."/>
            <person name="Kim D."/>
            <person name="Bhattacharya D."/>
            <person name="Yoon H.S."/>
        </authorList>
    </citation>
    <scope>NUCLEOTIDE SEQUENCE [LARGE SCALE GENOMIC DNA]</scope>
    <source>
        <strain evidence="3">CCMP 1328</strain>
    </source>
</reference>
<dbReference type="AlphaFoldDB" id="A0A5J4YQJ1"/>
<name>A0A5J4YQJ1_PORPP</name>